<keyword evidence="5 6" id="KW-0949">S-adenosyl-L-methionine</keyword>
<feature type="binding site" evidence="6">
    <location>
        <position position="51"/>
    </location>
    <ligand>
        <name>S-adenosyl-L-methionine</name>
        <dbReference type="ChEBI" id="CHEBI:59789"/>
    </ligand>
</feature>
<organism evidence="7 8">
    <name type="scientific">Candidatus Uhrbacteria bacterium GW2011_GWC1_41_20</name>
    <dbReference type="NCBI Taxonomy" id="1618983"/>
    <lineage>
        <taxon>Bacteria</taxon>
        <taxon>Candidatus Uhriibacteriota</taxon>
    </lineage>
</organism>
<dbReference type="GO" id="GO:0005737">
    <property type="term" value="C:cytoplasm"/>
    <property type="evidence" value="ECO:0007669"/>
    <property type="project" value="UniProtKB-SubCell"/>
</dbReference>
<reference evidence="7 8" key="1">
    <citation type="journal article" date="2015" name="Nature">
        <title>rRNA introns, odd ribosomes, and small enigmatic genomes across a large radiation of phyla.</title>
        <authorList>
            <person name="Brown C.T."/>
            <person name="Hug L.A."/>
            <person name="Thomas B.C."/>
            <person name="Sharon I."/>
            <person name="Castelle C.J."/>
            <person name="Singh A."/>
            <person name="Wilkins M.J."/>
            <person name="Williams K.H."/>
            <person name="Banfield J.F."/>
        </authorList>
    </citation>
    <scope>NUCLEOTIDE SEQUENCE [LARGE SCALE GENOMIC DNA]</scope>
</reference>
<name>A0A0G0YF46_9BACT</name>
<feature type="binding site" evidence="6">
    <location>
        <position position="78"/>
    </location>
    <ligand>
        <name>S-adenosyl-L-methionine</name>
        <dbReference type="ChEBI" id="CHEBI:59789"/>
    </ligand>
</feature>
<evidence type="ECO:0000256" key="6">
    <source>
        <dbReference type="HAMAP-Rule" id="MF_01007"/>
    </source>
</evidence>
<feature type="binding site" evidence="6">
    <location>
        <position position="102"/>
    </location>
    <ligand>
        <name>S-adenosyl-L-methionine</name>
        <dbReference type="ChEBI" id="CHEBI:59789"/>
    </ligand>
</feature>
<dbReference type="PANTHER" id="PTHR11265">
    <property type="entry name" value="S-ADENOSYL-METHYLTRANSFERASE MRAW"/>
    <property type="match status" value="1"/>
</dbReference>
<sequence>MKHIPVLLKEVLEGLDLSSGNIVVDATLGLGGHTRQILDRIGPAGKVIGFDKDERNIKLAKENLLEVKDRVEFVYSSFAHIGDYVKEPVDAVLFDLGFSSVHVDDPERGFSFMYDGPLDMRYDQDQALSAETIVNGWSKEDLIELFRKMGEEEYAPQIARAIFDARRKERITRTLQLVEVIETVVHRHGKQHPATKVFQALRIAVNDELGEVEQGLESAIKVLKTDGRIAVITFHSLEDRLVKRFFKASDELEVLTKKPIKTSSNEIKINPRARSAKLRIARKR</sequence>
<dbReference type="Pfam" id="PF01795">
    <property type="entry name" value="Methyltransf_5"/>
    <property type="match status" value="1"/>
</dbReference>
<comment type="similarity">
    <text evidence="1 6">Belongs to the methyltransferase superfamily. RsmH family.</text>
</comment>
<feature type="binding site" evidence="6">
    <location>
        <begin position="31"/>
        <end position="33"/>
    </location>
    <ligand>
        <name>S-adenosyl-L-methionine</name>
        <dbReference type="ChEBI" id="CHEBI:59789"/>
    </ligand>
</feature>
<evidence type="ECO:0000256" key="4">
    <source>
        <dbReference type="ARBA" id="ARBA00022679"/>
    </source>
</evidence>
<comment type="function">
    <text evidence="6">Specifically methylates the N4 position of cytidine in position 1402 (C1402) of 16S rRNA.</text>
</comment>
<dbReference type="EC" id="2.1.1.199" evidence="6"/>
<keyword evidence="2 6" id="KW-0698">rRNA processing</keyword>
<protein>
    <recommendedName>
        <fullName evidence="6">Ribosomal RNA small subunit methyltransferase H</fullName>
        <ecNumber evidence="6">2.1.1.199</ecNumber>
    </recommendedName>
    <alternativeName>
        <fullName evidence="6">16S rRNA m(4)C1402 methyltransferase</fullName>
    </alternativeName>
    <alternativeName>
        <fullName evidence="6">rRNA (cytosine-N(4)-)-methyltransferase RsmH</fullName>
    </alternativeName>
</protein>
<dbReference type="PATRIC" id="fig|1618983.3.peg.561"/>
<dbReference type="SUPFAM" id="SSF81799">
    <property type="entry name" value="Putative methyltransferase TM0872, insert domain"/>
    <property type="match status" value="1"/>
</dbReference>
<comment type="catalytic activity">
    <reaction evidence="6">
        <text>cytidine(1402) in 16S rRNA + S-adenosyl-L-methionine = N(4)-methylcytidine(1402) in 16S rRNA + S-adenosyl-L-homocysteine + H(+)</text>
        <dbReference type="Rhea" id="RHEA:42928"/>
        <dbReference type="Rhea" id="RHEA-COMP:10286"/>
        <dbReference type="Rhea" id="RHEA-COMP:10287"/>
        <dbReference type="ChEBI" id="CHEBI:15378"/>
        <dbReference type="ChEBI" id="CHEBI:57856"/>
        <dbReference type="ChEBI" id="CHEBI:59789"/>
        <dbReference type="ChEBI" id="CHEBI:74506"/>
        <dbReference type="ChEBI" id="CHEBI:82748"/>
        <dbReference type="EC" id="2.1.1.199"/>
    </reaction>
</comment>
<dbReference type="Proteomes" id="UP000033930">
    <property type="component" value="Unassembled WGS sequence"/>
</dbReference>
<gene>
    <name evidence="6" type="primary">rsmH</name>
    <name evidence="7" type="ORF">UU50_C0012G0010</name>
</gene>
<evidence type="ECO:0000256" key="1">
    <source>
        <dbReference type="ARBA" id="ARBA00010396"/>
    </source>
</evidence>
<dbReference type="NCBIfam" id="TIGR00006">
    <property type="entry name" value="16S rRNA (cytosine(1402)-N(4))-methyltransferase RsmH"/>
    <property type="match status" value="1"/>
</dbReference>
<evidence type="ECO:0000313" key="7">
    <source>
        <dbReference type="EMBL" id="KKR98962.1"/>
    </source>
</evidence>
<dbReference type="InterPro" id="IPR029063">
    <property type="entry name" value="SAM-dependent_MTases_sf"/>
</dbReference>
<dbReference type="GO" id="GO:0070475">
    <property type="term" value="P:rRNA base methylation"/>
    <property type="evidence" value="ECO:0007669"/>
    <property type="project" value="UniProtKB-UniRule"/>
</dbReference>
<dbReference type="Gene3D" id="1.10.150.170">
    <property type="entry name" value="Putative methyltransferase TM0872, insert domain"/>
    <property type="match status" value="1"/>
</dbReference>
<dbReference type="Gene3D" id="3.40.50.150">
    <property type="entry name" value="Vaccinia Virus protein VP39"/>
    <property type="match status" value="1"/>
</dbReference>
<dbReference type="PIRSF" id="PIRSF004486">
    <property type="entry name" value="MraW"/>
    <property type="match status" value="1"/>
</dbReference>
<keyword evidence="4 6" id="KW-0808">Transferase</keyword>
<keyword evidence="3 6" id="KW-0489">Methyltransferase</keyword>
<dbReference type="AlphaFoldDB" id="A0A0G0YF46"/>
<dbReference type="CDD" id="cd02440">
    <property type="entry name" value="AdoMet_MTases"/>
    <property type="match status" value="1"/>
</dbReference>
<evidence type="ECO:0000256" key="5">
    <source>
        <dbReference type="ARBA" id="ARBA00022691"/>
    </source>
</evidence>
<dbReference type="HAMAP" id="MF_01007">
    <property type="entry name" value="16SrRNA_methyltr_H"/>
    <property type="match status" value="1"/>
</dbReference>
<dbReference type="EMBL" id="LCAW01000012">
    <property type="protein sequence ID" value="KKR98962.1"/>
    <property type="molecule type" value="Genomic_DNA"/>
</dbReference>
<feature type="binding site" evidence="6">
    <location>
        <position position="95"/>
    </location>
    <ligand>
        <name>S-adenosyl-L-methionine</name>
        <dbReference type="ChEBI" id="CHEBI:59789"/>
    </ligand>
</feature>
<dbReference type="InterPro" id="IPR002903">
    <property type="entry name" value="RsmH"/>
</dbReference>
<comment type="subcellular location">
    <subcellularLocation>
        <location evidence="6">Cytoplasm</location>
    </subcellularLocation>
</comment>
<evidence type="ECO:0000313" key="8">
    <source>
        <dbReference type="Proteomes" id="UP000033930"/>
    </source>
</evidence>
<evidence type="ECO:0000256" key="3">
    <source>
        <dbReference type="ARBA" id="ARBA00022603"/>
    </source>
</evidence>
<dbReference type="SUPFAM" id="SSF53335">
    <property type="entry name" value="S-adenosyl-L-methionine-dependent methyltransferases"/>
    <property type="match status" value="1"/>
</dbReference>
<evidence type="ECO:0000256" key="2">
    <source>
        <dbReference type="ARBA" id="ARBA00022552"/>
    </source>
</evidence>
<dbReference type="InterPro" id="IPR023397">
    <property type="entry name" value="SAM-dep_MeTrfase_MraW_recog"/>
</dbReference>
<comment type="caution">
    <text evidence="7">The sequence shown here is derived from an EMBL/GenBank/DDBJ whole genome shotgun (WGS) entry which is preliminary data.</text>
</comment>
<keyword evidence="6" id="KW-0963">Cytoplasm</keyword>
<accession>A0A0G0YF46</accession>
<proteinExistence type="inferred from homology"/>
<dbReference type="PANTHER" id="PTHR11265:SF0">
    <property type="entry name" value="12S RRNA N4-METHYLCYTIDINE METHYLTRANSFERASE"/>
    <property type="match status" value="1"/>
</dbReference>
<dbReference type="GO" id="GO:0071424">
    <property type="term" value="F:rRNA (cytosine-N4-)-methyltransferase activity"/>
    <property type="evidence" value="ECO:0007669"/>
    <property type="project" value="UniProtKB-UniRule"/>
</dbReference>